<sequence length="528" mass="59607">MRPLSACNACRDRRKRCNRPRPGTSCTFCVRRGLVCSVEQKPSRPPNVDYEPLARTPDDGAPPISPAWLMPDKELCRELVDLYFRYIHITFHNLFHRPSFEAAVEEGSIPKILLYGVFSLAARFSCHPSFDGVPPHERGRPYAKETERLLDLHNTCLTTVQACVLLGAIQVVEMDAATESVFYTIACRLALILGLPDMPGKTRLEQEVNLRVWWTVVATDTWSSTALGLPRALQPRYDILLPMDERRFARLGSQSPDPPVSGVAAYMESEAYVSETSESILARMVMLNPILYDVNTLNARAISGALQDQDIQKSVADIAAALEAWQRQLPPVLRSTPGNHAFWAAAGFGNIFAMLHINFNYMGQLLFYRYLHHSLSSDGCRPDASLASCYAYKCKEHAARLCELIYQARKSPHADLRYPLVGHFLVIASTVHLYTLLFGSDEDEIAVAKSRLETNFQIITELQSYWPSLEASFSRLATFHKACLENKDDPFRLDQWMLRFLVEFAQLVAERDSQADDESHELRSLVMS</sequence>
<evidence type="ECO:0000256" key="5">
    <source>
        <dbReference type="ARBA" id="ARBA00023242"/>
    </source>
</evidence>
<dbReference type="Gene3D" id="4.10.240.10">
    <property type="entry name" value="Zn(2)-C6 fungal-type DNA-binding domain"/>
    <property type="match status" value="1"/>
</dbReference>
<keyword evidence="8" id="KW-1185">Reference proteome</keyword>
<evidence type="ECO:0000259" key="6">
    <source>
        <dbReference type="PROSITE" id="PS50048"/>
    </source>
</evidence>
<dbReference type="InterPro" id="IPR007219">
    <property type="entry name" value="XnlR_reg_dom"/>
</dbReference>
<dbReference type="InterPro" id="IPR001138">
    <property type="entry name" value="Zn2Cys6_DnaBD"/>
</dbReference>
<dbReference type="PANTHER" id="PTHR47338:SF16">
    <property type="entry name" value="TRANSCRIPTION FACTOR, PUTATIVE (AFU_ORTHOLOGUE AFUA_2G09360)-RELATED"/>
    <property type="match status" value="1"/>
</dbReference>
<dbReference type="InterPro" id="IPR036864">
    <property type="entry name" value="Zn2-C6_fun-type_DNA-bd_sf"/>
</dbReference>
<keyword evidence="2" id="KW-0479">Metal-binding</keyword>
<proteinExistence type="predicted"/>
<protein>
    <recommendedName>
        <fullName evidence="6">Zn(2)-C6 fungal-type domain-containing protein</fullName>
    </recommendedName>
</protein>
<dbReference type="SMART" id="SM00066">
    <property type="entry name" value="GAL4"/>
    <property type="match status" value="1"/>
</dbReference>
<evidence type="ECO:0000256" key="2">
    <source>
        <dbReference type="ARBA" id="ARBA00022723"/>
    </source>
</evidence>
<comment type="subcellular location">
    <subcellularLocation>
        <location evidence="1">Nucleus</location>
    </subcellularLocation>
</comment>
<dbReference type="PROSITE" id="PS00463">
    <property type="entry name" value="ZN2_CY6_FUNGAL_1"/>
    <property type="match status" value="1"/>
</dbReference>
<accession>A0ABR3WKW1</accession>
<dbReference type="PANTHER" id="PTHR47338">
    <property type="entry name" value="ZN(II)2CYS6 TRANSCRIPTION FACTOR (EUROFUNG)-RELATED"/>
    <property type="match status" value="1"/>
</dbReference>
<dbReference type="InterPro" id="IPR050815">
    <property type="entry name" value="TF_fung"/>
</dbReference>
<dbReference type="EMBL" id="JAZHXJ010000337">
    <property type="protein sequence ID" value="KAL1864280.1"/>
    <property type="molecule type" value="Genomic_DNA"/>
</dbReference>
<keyword evidence="4" id="KW-0804">Transcription</keyword>
<comment type="caution">
    <text evidence="7">The sequence shown here is derived from an EMBL/GenBank/DDBJ whole genome shotgun (WGS) entry which is preliminary data.</text>
</comment>
<dbReference type="CDD" id="cd12148">
    <property type="entry name" value="fungal_TF_MHR"/>
    <property type="match status" value="1"/>
</dbReference>
<feature type="domain" description="Zn(2)-C6 fungal-type" evidence="6">
    <location>
        <begin position="6"/>
        <end position="38"/>
    </location>
</feature>
<organism evidence="7 8">
    <name type="scientific">Phialemonium thermophilum</name>
    <dbReference type="NCBI Taxonomy" id="223376"/>
    <lineage>
        <taxon>Eukaryota</taxon>
        <taxon>Fungi</taxon>
        <taxon>Dikarya</taxon>
        <taxon>Ascomycota</taxon>
        <taxon>Pezizomycotina</taxon>
        <taxon>Sordariomycetes</taxon>
        <taxon>Sordariomycetidae</taxon>
        <taxon>Cephalothecales</taxon>
        <taxon>Cephalothecaceae</taxon>
        <taxon>Phialemonium</taxon>
    </lineage>
</organism>
<evidence type="ECO:0000313" key="8">
    <source>
        <dbReference type="Proteomes" id="UP001586593"/>
    </source>
</evidence>
<evidence type="ECO:0000256" key="1">
    <source>
        <dbReference type="ARBA" id="ARBA00004123"/>
    </source>
</evidence>
<evidence type="ECO:0000256" key="3">
    <source>
        <dbReference type="ARBA" id="ARBA00023015"/>
    </source>
</evidence>
<reference evidence="7 8" key="1">
    <citation type="journal article" date="2024" name="Commun. Biol.">
        <title>Comparative genomic analysis of thermophilic fungi reveals convergent evolutionary adaptations and gene losses.</title>
        <authorList>
            <person name="Steindorff A.S."/>
            <person name="Aguilar-Pontes M.V."/>
            <person name="Robinson A.J."/>
            <person name="Andreopoulos B."/>
            <person name="LaButti K."/>
            <person name="Kuo A."/>
            <person name="Mondo S."/>
            <person name="Riley R."/>
            <person name="Otillar R."/>
            <person name="Haridas S."/>
            <person name="Lipzen A."/>
            <person name="Grimwood J."/>
            <person name="Schmutz J."/>
            <person name="Clum A."/>
            <person name="Reid I.D."/>
            <person name="Moisan M.C."/>
            <person name="Butler G."/>
            <person name="Nguyen T.T.M."/>
            <person name="Dewar K."/>
            <person name="Conant G."/>
            <person name="Drula E."/>
            <person name="Henrissat B."/>
            <person name="Hansel C."/>
            <person name="Singer S."/>
            <person name="Hutchinson M.I."/>
            <person name="de Vries R.P."/>
            <person name="Natvig D.O."/>
            <person name="Powell A.J."/>
            <person name="Tsang A."/>
            <person name="Grigoriev I.V."/>
        </authorList>
    </citation>
    <scope>NUCLEOTIDE SEQUENCE [LARGE SCALE GENOMIC DNA]</scope>
    <source>
        <strain evidence="7 8">ATCC 24622</strain>
    </source>
</reference>
<dbReference type="SMART" id="SM00906">
    <property type="entry name" value="Fungal_trans"/>
    <property type="match status" value="1"/>
</dbReference>
<dbReference type="Pfam" id="PF04082">
    <property type="entry name" value="Fungal_trans"/>
    <property type="match status" value="1"/>
</dbReference>
<keyword evidence="5" id="KW-0539">Nucleus</keyword>
<gene>
    <name evidence="7" type="ORF">VTK73DRAFT_5990</name>
</gene>
<keyword evidence="3" id="KW-0805">Transcription regulation</keyword>
<dbReference type="CDD" id="cd00067">
    <property type="entry name" value="GAL4"/>
    <property type="match status" value="1"/>
</dbReference>
<evidence type="ECO:0000313" key="7">
    <source>
        <dbReference type="EMBL" id="KAL1864280.1"/>
    </source>
</evidence>
<dbReference type="PROSITE" id="PS50048">
    <property type="entry name" value="ZN2_CY6_FUNGAL_2"/>
    <property type="match status" value="1"/>
</dbReference>
<dbReference type="Proteomes" id="UP001586593">
    <property type="component" value="Unassembled WGS sequence"/>
</dbReference>
<name>A0ABR3WKW1_9PEZI</name>
<dbReference type="SUPFAM" id="SSF57701">
    <property type="entry name" value="Zn2/Cys6 DNA-binding domain"/>
    <property type="match status" value="1"/>
</dbReference>
<evidence type="ECO:0000256" key="4">
    <source>
        <dbReference type="ARBA" id="ARBA00023163"/>
    </source>
</evidence>